<dbReference type="AlphaFoldDB" id="A0A8C7X3Z5"/>
<dbReference type="GO" id="GO:0005776">
    <property type="term" value="C:autophagosome"/>
    <property type="evidence" value="ECO:0007669"/>
    <property type="project" value="UniProtKB-SubCell"/>
</dbReference>
<keyword evidence="5" id="KW-0805">Transcription regulation</keyword>
<evidence type="ECO:0000256" key="8">
    <source>
        <dbReference type="ARBA" id="ARBA00023242"/>
    </source>
</evidence>
<protein>
    <submittedName>
        <fullName evidence="12">Uncharacterized protein</fullName>
    </submittedName>
</protein>
<evidence type="ECO:0000256" key="5">
    <source>
        <dbReference type="ARBA" id="ARBA00023015"/>
    </source>
</evidence>
<dbReference type="Ensembl" id="ENSOSIT00000008150.1">
    <property type="protein sequence ID" value="ENSOSIP00000007626.1"/>
    <property type="gene ID" value="ENSOSIG00000005033.1"/>
</dbReference>
<dbReference type="PANTHER" id="PTHR31671:SF4">
    <property type="entry name" value="SI:CH211-260E23.9"/>
    <property type="match status" value="1"/>
</dbReference>
<keyword evidence="3" id="KW-0963">Cytoplasm</keyword>
<evidence type="ECO:0000256" key="7">
    <source>
        <dbReference type="ARBA" id="ARBA00023163"/>
    </source>
</evidence>
<dbReference type="GO" id="GO:0005829">
    <property type="term" value="C:cytosol"/>
    <property type="evidence" value="ECO:0007669"/>
    <property type="project" value="UniProtKB-SubCell"/>
</dbReference>
<dbReference type="Proteomes" id="UP000694383">
    <property type="component" value="Unplaced"/>
</dbReference>
<feature type="compositionally biased region" description="Polar residues" evidence="11">
    <location>
        <begin position="60"/>
        <end position="74"/>
    </location>
</feature>
<evidence type="ECO:0000313" key="13">
    <source>
        <dbReference type="Proteomes" id="UP000694383"/>
    </source>
</evidence>
<evidence type="ECO:0000256" key="4">
    <source>
        <dbReference type="ARBA" id="ARBA00023006"/>
    </source>
</evidence>
<dbReference type="GO" id="GO:0016604">
    <property type="term" value="C:nuclear body"/>
    <property type="evidence" value="ECO:0007669"/>
    <property type="project" value="UniProtKB-SubCell"/>
</dbReference>
<organism evidence="12 13">
    <name type="scientific">Oryzias sinensis</name>
    <name type="common">Chinese medaka</name>
    <dbReference type="NCBI Taxonomy" id="183150"/>
    <lineage>
        <taxon>Eukaryota</taxon>
        <taxon>Metazoa</taxon>
        <taxon>Chordata</taxon>
        <taxon>Craniata</taxon>
        <taxon>Vertebrata</taxon>
        <taxon>Euteleostomi</taxon>
        <taxon>Actinopterygii</taxon>
        <taxon>Neopterygii</taxon>
        <taxon>Teleostei</taxon>
        <taxon>Neoteleostei</taxon>
        <taxon>Acanthomorphata</taxon>
        <taxon>Ovalentaria</taxon>
        <taxon>Atherinomorphae</taxon>
        <taxon>Beloniformes</taxon>
        <taxon>Adrianichthyidae</taxon>
        <taxon>Oryziinae</taxon>
        <taxon>Oryzias</taxon>
    </lineage>
</organism>
<feature type="compositionally biased region" description="Acidic residues" evidence="11">
    <location>
        <begin position="161"/>
        <end position="172"/>
    </location>
</feature>
<reference evidence="12" key="1">
    <citation type="submission" date="2025-08" db="UniProtKB">
        <authorList>
            <consortium name="Ensembl"/>
        </authorList>
    </citation>
    <scope>IDENTIFICATION</scope>
</reference>
<keyword evidence="6" id="KW-0010">Activator</keyword>
<keyword evidence="7" id="KW-0804">Transcription</keyword>
<keyword evidence="9" id="KW-0968">Cytoplasmic vesicle</keyword>
<evidence type="ECO:0000313" key="12">
    <source>
        <dbReference type="Ensembl" id="ENSOSIP00000007626.1"/>
    </source>
</evidence>
<dbReference type="InterPro" id="IPR029431">
    <property type="entry name" value="TP53INP"/>
</dbReference>
<accession>A0A8C7X3Z5</accession>
<comment type="subcellular location">
    <subcellularLocation>
        <location evidence="2">Cytoplasm</location>
        <location evidence="2">Cytosol</location>
    </subcellularLocation>
    <subcellularLocation>
        <location evidence="1">Cytoplasmic vesicle</location>
        <location evidence="1">Autophagosome</location>
    </subcellularLocation>
    <subcellularLocation>
        <location evidence="10">Nucleus</location>
        <location evidence="10">Nuclear body</location>
    </subcellularLocation>
</comment>
<dbReference type="GO" id="GO:0045893">
    <property type="term" value="P:positive regulation of DNA-templated transcription"/>
    <property type="evidence" value="ECO:0007669"/>
    <property type="project" value="TreeGrafter"/>
</dbReference>
<dbReference type="Pfam" id="PF14839">
    <property type="entry name" value="DOR"/>
    <property type="match status" value="1"/>
</dbReference>
<dbReference type="GO" id="GO:0000045">
    <property type="term" value="P:autophagosome assembly"/>
    <property type="evidence" value="ECO:0007669"/>
    <property type="project" value="TreeGrafter"/>
</dbReference>
<evidence type="ECO:0000256" key="6">
    <source>
        <dbReference type="ARBA" id="ARBA00023159"/>
    </source>
</evidence>
<feature type="region of interest" description="Disordered" evidence="11">
    <location>
        <begin position="159"/>
        <end position="181"/>
    </location>
</feature>
<evidence type="ECO:0000256" key="2">
    <source>
        <dbReference type="ARBA" id="ARBA00004514"/>
    </source>
</evidence>
<evidence type="ECO:0000256" key="3">
    <source>
        <dbReference type="ARBA" id="ARBA00022490"/>
    </source>
</evidence>
<keyword evidence="13" id="KW-1185">Reference proteome</keyword>
<evidence type="ECO:0000256" key="10">
    <source>
        <dbReference type="ARBA" id="ARBA00034306"/>
    </source>
</evidence>
<dbReference type="GO" id="GO:0031410">
    <property type="term" value="C:cytoplasmic vesicle"/>
    <property type="evidence" value="ECO:0007669"/>
    <property type="project" value="UniProtKB-KW"/>
</dbReference>
<reference evidence="12" key="2">
    <citation type="submission" date="2025-09" db="UniProtKB">
        <authorList>
            <consortium name="Ensembl"/>
        </authorList>
    </citation>
    <scope>IDENTIFICATION</scope>
</reference>
<sequence>MFPPGFKFGFVRFVSETDLFMCDVAVARAGCCDLIGQEAVTSGLRRPPFSEVNNFSIASLSGNKTTRSGSTVRTSPGPGERRDCDRSVEMIGRILFNLLGSAGDDQADDCVHHLTEMEDEGWVLVNLPENVGASASGADSLENLLIELPSMSVYQRRCREEEELTTDEEEEDASRPVTVPRRPSWHMAGGGILLAWSEPPLAVRRSWSPAERKKLSRGALHRQNLARVRFSAGARRYGHFKQPCQRLYNY</sequence>
<evidence type="ECO:0000256" key="9">
    <source>
        <dbReference type="ARBA" id="ARBA00023329"/>
    </source>
</evidence>
<evidence type="ECO:0000256" key="1">
    <source>
        <dbReference type="ARBA" id="ARBA00004419"/>
    </source>
</evidence>
<feature type="region of interest" description="Disordered" evidence="11">
    <location>
        <begin position="60"/>
        <end position="82"/>
    </location>
</feature>
<proteinExistence type="predicted"/>
<keyword evidence="8" id="KW-0539">Nucleus</keyword>
<dbReference type="PANTHER" id="PTHR31671">
    <property type="entry name" value="DIABETES AND OBESITY REGULATED, ISOFORM G"/>
    <property type="match status" value="1"/>
</dbReference>
<evidence type="ECO:0000256" key="11">
    <source>
        <dbReference type="SAM" id="MobiDB-lite"/>
    </source>
</evidence>
<keyword evidence="4" id="KW-0072">Autophagy</keyword>
<dbReference type="GeneTree" id="ENSGT00940000171971"/>
<name>A0A8C7X3Z5_9TELE</name>